<comment type="caution">
    <text evidence="3">The sequence shown here is derived from an EMBL/GenBank/DDBJ whole genome shotgun (WGS) entry which is preliminary data.</text>
</comment>
<dbReference type="InterPro" id="IPR032755">
    <property type="entry name" value="TSNAXIP1_N"/>
</dbReference>
<reference evidence="3" key="1">
    <citation type="journal article" date="2023" name="PLoS Negl. Trop. Dis.">
        <title>A genome sequence for Biomphalaria pfeifferi, the major vector snail for the human-infecting parasite Schistosoma mansoni.</title>
        <authorList>
            <person name="Bu L."/>
            <person name="Lu L."/>
            <person name="Laidemitt M.R."/>
            <person name="Zhang S.M."/>
            <person name="Mutuku M."/>
            <person name="Mkoji G."/>
            <person name="Steinauer M."/>
            <person name="Loker E.S."/>
        </authorList>
    </citation>
    <scope>NUCLEOTIDE SEQUENCE</scope>
    <source>
        <strain evidence="3">KasaAsao</strain>
    </source>
</reference>
<organism evidence="3 4">
    <name type="scientific">Biomphalaria pfeifferi</name>
    <name type="common">Bloodfluke planorb</name>
    <name type="synonym">Freshwater snail</name>
    <dbReference type="NCBI Taxonomy" id="112525"/>
    <lineage>
        <taxon>Eukaryota</taxon>
        <taxon>Metazoa</taxon>
        <taxon>Spiralia</taxon>
        <taxon>Lophotrochozoa</taxon>
        <taxon>Mollusca</taxon>
        <taxon>Gastropoda</taxon>
        <taxon>Heterobranchia</taxon>
        <taxon>Euthyneura</taxon>
        <taxon>Panpulmonata</taxon>
        <taxon>Hygrophila</taxon>
        <taxon>Lymnaeoidea</taxon>
        <taxon>Planorbidae</taxon>
        <taxon>Biomphalaria</taxon>
    </lineage>
</organism>
<dbReference type="GO" id="GO:0005737">
    <property type="term" value="C:cytoplasm"/>
    <property type="evidence" value="ECO:0007669"/>
    <property type="project" value="TreeGrafter"/>
</dbReference>
<reference evidence="3" key="2">
    <citation type="submission" date="2023-04" db="EMBL/GenBank/DDBJ databases">
        <authorList>
            <person name="Bu L."/>
            <person name="Lu L."/>
            <person name="Laidemitt M.R."/>
            <person name="Zhang S.M."/>
            <person name="Mutuku M."/>
            <person name="Mkoji G."/>
            <person name="Steinauer M."/>
            <person name="Loker E.S."/>
        </authorList>
    </citation>
    <scope>NUCLEOTIDE SEQUENCE</scope>
    <source>
        <strain evidence="3">KasaAsao</strain>
        <tissue evidence="3">Whole Snail</tissue>
    </source>
</reference>
<proteinExistence type="predicted"/>
<name>A0AAD8F1R3_BIOPF</name>
<dbReference type="Proteomes" id="UP001233172">
    <property type="component" value="Unassembled WGS sequence"/>
</dbReference>
<protein>
    <submittedName>
        <fullName evidence="3">Translin-associated factor X-interacting protein 1</fullName>
    </submittedName>
</protein>
<evidence type="ECO:0000259" key="2">
    <source>
        <dbReference type="Pfam" id="PF15739"/>
    </source>
</evidence>
<evidence type="ECO:0000256" key="1">
    <source>
        <dbReference type="ARBA" id="ARBA00023054"/>
    </source>
</evidence>
<keyword evidence="1" id="KW-0175">Coiled coil</keyword>
<evidence type="ECO:0000313" key="3">
    <source>
        <dbReference type="EMBL" id="KAK0048080.1"/>
    </source>
</evidence>
<sequence>MALARLPPLSGSTSTPYILERLEGPSYRVNGKLHALPSPRALKPYVDTQAGELDTWPAHASSLATSTTVAVLNKNKNLMLVKEDEKGKITPKPRFLEQLETFLKKELQALGVTDVQPSELRLQAHREVFEYLIEDFKTYRPLLSTIKNEYEMMLAHQRQQIRQLEPLKDE</sequence>
<keyword evidence="4" id="KW-1185">Reference proteome</keyword>
<feature type="domain" description="Translin-associated factor X-interacting protein 1 N-terminal" evidence="2">
    <location>
        <begin position="100"/>
        <end position="168"/>
    </location>
</feature>
<dbReference type="AlphaFoldDB" id="A0AAD8F1R3"/>
<dbReference type="PANTHER" id="PTHR16306:SF0">
    <property type="entry name" value="TRANSLIN-ASSOCIATED FACTOR X-INTERACTING PROTEIN 1"/>
    <property type="match status" value="1"/>
</dbReference>
<gene>
    <name evidence="3" type="ORF">Bpfe_022520</name>
</gene>
<dbReference type="PANTHER" id="PTHR16306">
    <property type="entry name" value="TRANSLIN-ASSOCIATED FACTOR X-INTERACTING PROTEIN 1"/>
    <property type="match status" value="1"/>
</dbReference>
<evidence type="ECO:0000313" key="4">
    <source>
        <dbReference type="Proteomes" id="UP001233172"/>
    </source>
</evidence>
<dbReference type="Pfam" id="PF15739">
    <property type="entry name" value="TSNAXIP1_N"/>
    <property type="match status" value="1"/>
</dbReference>
<dbReference type="EMBL" id="JASAOG010000142">
    <property type="protein sequence ID" value="KAK0048080.1"/>
    <property type="molecule type" value="Genomic_DNA"/>
</dbReference>
<accession>A0AAD8F1R3</accession>